<sequence length="626" mass="70097">MAEQRCFCGVLITTLLVVMLLPAFLSAGPIAKKSKGDAGESIQEKAAAAAEHRRLIRNRRNISWYKQHSDFWAWYKYFTDNSNQEAVQEMDRIYLAYLQNKNRAEARNSYKAYLRHLGDIYKSCSDSEDPNCVASYTSRPKPKAEPPKPAPMKTCDPTKDPQCLYMALVQGKSPYLPLVLQTAPAAPVKAPAPLFARAAAAQSKDPMSGYHYYAPSAVSALTKEQKAELLRICSADDVECLQYHLRAAYGYQTSAGPAPSYAHLGCDPKKDPTCKHKQAQKAPSGLYRQYPTCDPYRDPYCTYASSLAAPRSGPGPCNPLYDDNCNPLTATRFASPPEEYRNDDRDEAAAIRAAPPAAEQNDPYAMFRDAYANANRVHDPYAMYRQPPAPASPLSTDPYNILRQFMSQAQDSDPFAPRTAAPESNANDPFSAARDTMSRHSPPTSRQQYPFSSPSYEEPPQEERHPLGPPGKTKEGYDCFIGYDRECYPLKPSQPRSGAHRRIPYAAEAYEPHLNADGTRNGVLEPSNPDCDPEYDPDCRLRRHESQPAQPEIQPEHHAEDDYNQGAGEGEQLEQEPYQSGQEEPHTSYQSHSPRMPSLQDILRLYGDRYPGQVDHRAYAGDYRKK</sequence>
<dbReference type="RefSeq" id="XP_013860838.1">
    <property type="nucleotide sequence ID" value="XM_014005384.1"/>
</dbReference>
<organism evidence="3 4">
    <name type="scientific">Austrofundulus limnaeus</name>
    <name type="common">Annual killifish</name>
    <dbReference type="NCBI Taxonomy" id="52670"/>
    <lineage>
        <taxon>Eukaryota</taxon>
        <taxon>Metazoa</taxon>
        <taxon>Chordata</taxon>
        <taxon>Craniata</taxon>
        <taxon>Vertebrata</taxon>
        <taxon>Euteleostomi</taxon>
        <taxon>Actinopterygii</taxon>
        <taxon>Neopterygii</taxon>
        <taxon>Teleostei</taxon>
        <taxon>Neoteleostei</taxon>
        <taxon>Acanthomorphata</taxon>
        <taxon>Ovalentaria</taxon>
        <taxon>Atherinomorphae</taxon>
        <taxon>Cyprinodontiformes</taxon>
        <taxon>Rivulidae</taxon>
        <taxon>Austrofundulus</taxon>
    </lineage>
</organism>
<feature type="compositionally biased region" description="Basic and acidic residues" evidence="1">
    <location>
        <begin position="537"/>
        <end position="546"/>
    </location>
</feature>
<dbReference type="AlphaFoldDB" id="A0A2I4AZA6"/>
<proteinExistence type="predicted"/>
<feature type="region of interest" description="Disordered" evidence="1">
    <location>
        <begin position="135"/>
        <end position="154"/>
    </location>
</feature>
<gene>
    <name evidence="4 5" type="primary">LOC106515537</name>
</gene>
<evidence type="ECO:0000313" key="3">
    <source>
        <dbReference type="Proteomes" id="UP000192220"/>
    </source>
</evidence>
<feature type="region of interest" description="Disordered" evidence="1">
    <location>
        <begin position="512"/>
        <end position="602"/>
    </location>
</feature>
<feature type="chain" id="PRO_5014289825" evidence="2">
    <location>
        <begin position="28"/>
        <end position="626"/>
    </location>
</feature>
<keyword evidence="2" id="KW-0732">Signal</keyword>
<feature type="region of interest" description="Disordered" evidence="1">
    <location>
        <begin position="607"/>
        <end position="626"/>
    </location>
</feature>
<dbReference type="STRING" id="52670.A0A2I4AZA6"/>
<feature type="compositionally biased region" description="Basic and acidic residues" evidence="1">
    <location>
        <begin position="461"/>
        <end position="476"/>
    </location>
</feature>
<feature type="signal peptide" evidence="2">
    <location>
        <begin position="1"/>
        <end position="27"/>
    </location>
</feature>
<evidence type="ECO:0000313" key="4">
    <source>
        <dbReference type="RefSeq" id="XP_013860837.1"/>
    </source>
</evidence>
<reference evidence="4 5" key="1">
    <citation type="submission" date="2025-04" db="UniProtKB">
        <authorList>
            <consortium name="RefSeq"/>
        </authorList>
    </citation>
    <scope>IDENTIFICATION</scope>
    <source>
        <strain evidence="4 5">Quisiro</strain>
        <tissue evidence="4 5">Liver</tissue>
    </source>
</reference>
<evidence type="ECO:0000313" key="5">
    <source>
        <dbReference type="RefSeq" id="XP_013860838.1"/>
    </source>
</evidence>
<dbReference type="Proteomes" id="UP000192220">
    <property type="component" value="Unplaced"/>
</dbReference>
<dbReference type="KEGG" id="alim:106515537"/>
<dbReference type="CTD" id="794315"/>
<evidence type="ECO:0000256" key="2">
    <source>
        <dbReference type="SAM" id="SignalP"/>
    </source>
</evidence>
<evidence type="ECO:0000256" key="1">
    <source>
        <dbReference type="SAM" id="MobiDB-lite"/>
    </source>
</evidence>
<dbReference type="OrthoDB" id="8682554at2759"/>
<feature type="compositionally biased region" description="Polar residues" evidence="1">
    <location>
        <begin position="577"/>
        <end position="593"/>
    </location>
</feature>
<name>A0A2I4AZA6_AUSLI</name>
<feature type="compositionally biased region" description="Basic and acidic residues" evidence="1">
    <location>
        <begin position="614"/>
        <end position="626"/>
    </location>
</feature>
<protein>
    <submittedName>
        <fullName evidence="4 5">Uncharacterized protein LOC106515537</fullName>
    </submittedName>
</protein>
<keyword evidence="3" id="KW-1185">Reference proteome</keyword>
<feature type="compositionally biased region" description="Low complexity" evidence="1">
    <location>
        <begin position="448"/>
        <end position="458"/>
    </location>
</feature>
<dbReference type="RefSeq" id="XP_013860837.1">
    <property type="nucleotide sequence ID" value="XM_014005383.1"/>
</dbReference>
<feature type="region of interest" description="Disordered" evidence="1">
    <location>
        <begin position="409"/>
        <end position="476"/>
    </location>
</feature>
<accession>A0A2I4AZA6</accession>